<reference evidence="2" key="1">
    <citation type="journal article" date="2020" name="Phytopathology">
        <title>Genome sequence of the chestnut blight fungus Cryphonectria parasitica EP155: A fundamental resource for an archetypical invasive plant pathogen.</title>
        <authorList>
            <person name="Crouch J.A."/>
            <person name="Dawe A."/>
            <person name="Aerts A."/>
            <person name="Barry K."/>
            <person name="Churchill A.C.L."/>
            <person name="Grimwood J."/>
            <person name="Hillman B."/>
            <person name="Milgroom M.G."/>
            <person name="Pangilinan J."/>
            <person name="Smith M."/>
            <person name="Salamov A."/>
            <person name="Schmutz J."/>
            <person name="Yadav J."/>
            <person name="Grigoriev I.V."/>
            <person name="Nuss D."/>
        </authorList>
    </citation>
    <scope>NUCLEOTIDE SEQUENCE</scope>
    <source>
        <strain evidence="2">EP155</strain>
    </source>
</reference>
<sequence length="341" mass="37900">MSDQDDKADSQMASKRSEDLKENQVDPNKKEVAGHAVKEMEPEAANQSEAKHVAIKKDDEDQPGAIKKDGKPQPYASQGDDETLSIISQGELQSAADNKLLDDVQESLMSAINKKKSSFGPRGFEKPTTRMKRDYVHIGEKYRIYAVGHRKDERPEPEVVKRTGNYEDDYIRACYEADYPIVNHDAETDWDRRAWPNNKVPEGINMEMMRQDLLFNFQSPTTGWQAAGDTCAAKRAMTSAPSDKIPGYRDRSYAVPNYSCHKTSFSKPSSNDWHHAGDTCAGKRAMGGGAAPDTSYQNEAHASNDHALGYGFTRRERGVATQNSPSDFGGDACAWARSHIS</sequence>
<comment type="caution">
    <text evidence="2">The sequence shown here is derived from an EMBL/GenBank/DDBJ whole genome shotgun (WGS) entry which is preliminary data.</text>
</comment>
<keyword evidence="3" id="KW-1185">Reference proteome</keyword>
<protein>
    <submittedName>
        <fullName evidence="2">Uncharacterized protein</fullName>
    </submittedName>
</protein>
<dbReference type="RefSeq" id="XP_040771659.1">
    <property type="nucleotide sequence ID" value="XM_040920924.1"/>
</dbReference>
<evidence type="ECO:0000313" key="3">
    <source>
        <dbReference type="Proteomes" id="UP000803844"/>
    </source>
</evidence>
<proteinExistence type="predicted"/>
<feature type="compositionally biased region" description="Basic and acidic residues" evidence="1">
    <location>
        <begin position="1"/>
        <end position="41"/>
    </location>
</feature>
<dbReference type="Proteomes" id="UP000803844">
    <property type="component" value="Unassembled WGS sequence"/>
</dbReference>
<accession>A0A9P4XU23</accession>
<dbReference type="EMBL" id="MU032352">
    <property type="protein sequence ID" value="KAF3760680.1"/>
    <property type="molecule type" value="Genomic_DNA"/>
</dbReference>
<feature type="compositionally biased region" description="Basic and acidic residues" evidence="1">
    <location>
        <begin position="49"/>
        <end position="59"/>
    </location>
</feature>
<dbReference type="GeneID" id="63838053"/>
<organism evidence="2 3">
    <name type="scientific">Cryphonectria parasitica (strain ATCC 38755 / EP155)</name>
    <dbReference type="NCBI Taxonomy" id="660469"/>
    <lineage>
        <taxon>Eukaryota</taxon>
        <taxon>Fungi</taxon>
        <taxon>Dikarya</taxon>
        <taxon>Ascomycota</taxon>
        <taxon>Pezizomycotina</taxon>
        <taxon>Sordariomycetes</taxon>
        <taxon>Sordariomycetidae</taxon>
        <taxon>Diaporthales</taxon>
        <taxon>Cryphonectriaceae</taxon>
        <taxon>Cryphonectria-Endothia species complex</taxon>
        <taxon>Cryphonectria</taxon>
    </lineage>
</organism>
<feature type="region of interest" description="Disordered" evidence="1">
    <location>
        <begin position="1"/>
        <end position="83"/>
    </location>
</feature>
<gene>
    <name evidence="2" type="ORF">M406DRAFT_334307</name>
</gene>
<evidence type="ECO:0000256" key="1">
    <source>
        <dbReference type="SAM" id="MobiDB-lite"/>
    </source>
</evidence>
<name>A0A9P4XU23_CRYP1</name>
<evidence type="ECO:0000313" key="2">
    <source>
        <dbReference type="EMBL" id="KAF3760680.1"/>
    </source>
</evidence>
<dbReference type="AlphaFoldDB" id="A0A9P4XU23"/>